<dbReference type="InterPro" id="IPR020009">
    <property type="entry name" value="VolA/Pla-1/cef"/>
</dbReference>
<keyword evidence="4" id="KW-1185">Reference proteome</keyword>
<name>A0ABT9GN30_9GAMM</name>
<feature type="chain" id="PRO_5047178385" evidence="1">
    <location>
        <begin position="20"/>
        <end position="797"/>
    </location>
</feature>
<dbReference type="Gene3D" id="3.40.50.1820">
    <property type="entry name" value="alpha/beta hydrolase"/>
    <property type="match status" value="1"/>
</dbReference>
<protein>
    <submittedName>
        <fullName evidence="3">Lipase</fullName>
    </submittedName>
</protein>
<dbReference type="Proteomes" id="UP001236258">
    <property type="component" value="Unassembled WGS sequence"/>
</dbReference>
<dbReference type="InterPro" id="IPR029058">
    <property type="entry name" value="AB_hydrolase_fold"/>
</dbReference>
<proteinExistence type="predicted"/>
<accession>A0ABT9GN30</accession>
<dbReference type="EMBL" id="JAUZVY010000002">
    <property type="protein sequence ID" value="MDP4528380.1"/>
    <property type="molecule type" value="Genomic_DNA"/>
</dbReference>
<comment type="caution">
    <text evidence="3">The sequence shown here is derived from an EMBL/GenBank/DDBJ whole genome shotgun (WGS) entry which is preliminary data.</text>
</comment>
<gene>
    <name evidence="3" type="ORF">Q3O59_04970</name>
</gene>
<evidence type="ECO:0000256" key="1">
    <source>
        <dbReference type="SAM" id="SignalP"/>
    </source>
</evidence>
<dbReference type="RefSeq" id="WP_305944524.1">
    <property type="nucleotide sequence ID" value="NZ_JAUZVY010000002.1"/>
</dbReference>
<evidence type="ECO:0000259" key="2">
    <source>
        <dbReference type="Pfam" id="PF12262"/>
    </source>
</evidence>
<evidence type="ECO:0000313" key="3">
    <source>
        <dbReference type="EMBL" id="MDP4528380.1"/>
    </source>
</evidence>
<evidence type="ECO:0000313" key="4">
    <source>
        <dbReference type="Proteomes" id="UP001236258"/>
    </source>
</evidence>
<dbReference type="Pfam" id="PF12262">
    <property type="entry name" value="Lipase_bact_N"/>
    <property type="match status" value="1"/>
</dbReference>
<reference evidence="3 4" key="1">
    <citation type="submission" date="2023-08" db="EMBL/GenBank/DDBJ databases">
        <authorList>
            <person name="Joshi A."/>
            <person name="Thite S."/>
        </authorList>
    </citation>
    <scope>NUCLEOTIDE SEQUENCE [LARGE SCALE GENOMIC DNA]</scope>
    <source>
        <strain evidence="3 4">1E1</strain>
    </source>
</reference>
<dbReference type="SUPFAM" id="SSF53474">
    <property type="entry name" value="alpha/beta-Hydrolases"/>
    <property type="match status" value="1"/>
</dbReference>
<sequence>MKKLAISLAVAAALGLAGCGDSLDDIKQEVEQQGSQVIPAARVVFDPGAGQVSVPNDLLFLGTTDGTLTLDADSQDYSNPQTALGVLDGWSTQNPFSIELRFPADVSLNAQSASDPQAVRIFEVVMGGPTSSIDACRELPQGVACQMVGELAFGQDFITVPSGNNVAVIPLRPLKGKTTYIVALTDSLRDSEGRSIKPSTTYELLQQDLATLPLGSPQQRQLQGVINSFEAAVSSGDLNRSSIIYTAAITTQSTADVLATTKQLLAASIQQGAQPVVQVQDTGLRVSDLSPQFPAEQGFGLVRLFQGSVTLPYYSGIPTADNPTGPLNDSWKARCDSGAIIASLGPEQILALESQLEGQQMMNDAFCNAASGGALRDFGLDARRHLTKFNTIPMPRMQATLDVQMTLPDDNAFDMPANGWPVVMLQHGITSCKENMLAVTSALTQAGFATVAIDHPLHGSRGFGALNTSGASCGQQGSATVYMNLGNLPVTRDNLRQSMADMLGLRLALNFTQGANLDTSQVHVLGHSLGAIAGSGMVALANTPTGNPQLDALYQVRSVGLAMPGGAVANFLLDSPQFGGLIKANVILGAGDASSARFGAFADAGSCTAPTSEEPTAAEQNAFATCAAQYVDAFLTELTLDGEAALLASIQGNLTQFAFAAQTITDAGDPNNYLHQLMATETPVHMLMVAGDGGDNLPDQVIPNGFFSPTAALQAGSMPLAGTEPMARLLQADAVVEAGLNFVEGATISRFNAGDHGSILSPAASPAVTLEMQRQMASFFGSGGAVVNVTDPSVLHD</sequence>
<feature type="signal peptide" evidence="1">
    <location>
        <begin position="1"/>
        <end position="19"/>
    </location>
</feature>
<dbReference type="InterPro" id="IPR025920">
    <property type="entry name" value="Lipase_bact_N"/>
</dbReference>
<feature type="domain" description="Bacterial virulence factor lipase N-terminal" evidence="2">
    <location>
        <begin position="61"/>
        <end position="273"/>
    </location>
</feature>
<organism evidence="3 4">
    <name type="scientific">Alkalimonas delamerensis</name>
    <dbReference type="NCBI Taxonomy" id="265981"/>
    <lineage>
        <taxon>Bacteria</taxon>
        <taxon>Pseudomonadati</taxon>
        <taxon>Pseudomonadota</taxon>
        <taxon>Gammaproteobacteria</taxon>
        <taxon>Alkalimonas</taxon>
    </lineage>
</organism>
<dbReference type="PROSITE" id="PS51257">
    <property type="entry name" value="PROKAR_LIPOPROTEIN"/>
    <property type="match status" value="1"/>
</dbReference>
<dbReference type="NCBIfam" id="TIGR03502">
    <property type="entry name" value="lipase_Pla1_cef"/>
    <property type="match status" value="1"/>
</dbReference>
<keyword evidence="1" id="KW-0732">Signal</keyword>